<evidence type="ECO:0000313" key="2">
    <source>
        <dbReference type="EMBL" id="OXM65536.1"/>
    </source>
</evidence>
<organism evidence="2 3">
    <name type="scientific">Amycolatopsis vastitatis</name>
    <dbReference type="NCBI Taxonomy" id="1905142"/>
    <lineage>
        <taxon>Bacteria</taxon>
        <taxon>Bacillati</taxon>
        <taxon>Actinomycetota</taxon>
        <taxon>Actinomycetes</taxon>
        <taxon>Pseudonocardiales</taxon>
        <taxon>Pseudonocardiaceae</taxon>
        <taxon>Amycolatopsis</taxon>
    </lineage>
</organism>
<feature type="compositionally biased region" description="Basic and acidic residues" evidence="1">
    <location>
        <begin position="1"/>
        <end position="20"/>
    </location>
</feature>
<dbReference type="AlphaFoldDB" id="A0A229T2Q8"/>
<dbReference type="OrthoDB" id="3700244at2"/>
<evidence type="ECO:0000313" key="3">
    <source>
        <dbReference type="Proteomes" id="UP000215199"/>
    </source>
</evidence>
<protein>
    <submittedName>
        <fullName evidence="2">Uncharacterized protein</fullName>
    </submittedName>
</protein>
<accession>A0A229T2Q8</accession>
<keyword evidence="3" id="KW-1185">Reference proteome</keyword>
<sequence length="57" mass="6770">MPGQKRDPKAGSDQRRRVDEIFGDVLPETTSDERDPERRSGLPDDWYRENRPPHHDR</sequence>
<dbReference type="EMBL" id="NMUL01000023">
    <property type="protein sequence ID" value="OXM65536.1"/>
    <property type="molecule type" value="Genomic_DNA"/>
</dbReference>
<name>A0A229T2Q8_9PSEU</name>
<feature type="region of interest" description="Disordered" evidence="1">
    <location>
        <begin position="1"/>
        <end position="57"/>
    </location>
</feature>
<evidence type="ECO:0000256" key="1">
    <source>
        <dbReference type="SAM" id="MobiDB-lite"/>
    </source>
</evidence>
<gene>
    <name evidence="2" type="ORF">CF165_23820</name>
</gene>
<reference evidence="3" key="1">
    <citation type="submission" date="2017-07" db="EMBL/GenBank/DDBJ databases">
        <title>Comparative genome mining reveals phylogenetic distribution patterns of secondary metabolites in Amycolatopsis.</title>
        <authorList>
            <person name="Adamek M."/>
            <person name="Alanjary M."/>
            <person name="Sales-Ortells H."/>
            <person name="Goodfellow M."/>
            <person name="Bull A.T."/>
            <person name="Kalinowski J."/>
            <person name="Ziemert N."/>
        </authorList>
    </citation>
    <scope>NUCLEOTIDE SEQUENCE [LARGE SCALE GENOMIC DNA]</scope>
    <source>
        <strain evidence="3">H5</strain>
    </source>
</reference>
<dbReference type="Proteomes" id="UP000215199">
    <property type="component" value="Unassembled WGS sequence"/>
</dbReference>
<proteinExistence type="predicted"/>
<feature type="compositionally biased region" description="Basic and acidic residues" evidence="1">
    <location>
        <begin position="31"/>
        <end position="57"/>
    </location>
</feature>
<comment type="caution">
    <text evidence="2">The sequence shown here is derived from an EMBL/GenBank/DDBJ whole genome shotgun (WGS) entry which is preliminary data.</text>
</comment>